<dbReference type="PANTHER" id="PTHR43976:SF16">
    <property type="entry name" value="SHORT-CHAIN DEHYDROGENASE_REDUCTASE FAMILY PROTEIN"/>
    <property type="match status" value="1"/>
</dbReference>
<dbReference type="PRINTS" id="PR00080">
    <property type="entry name" value="SDRFAMILY"/>
</dbReference>
<dbReference type="SUPFAM" id="SSF51735">
    <property type="entry name" value="NAD(P)-binding Rossmann-fold domains"/>
    <property type="match status" value="1"/>
</dbReference>
<dbReference type="InterPro" id="IPR036291">
    <property type="entry name" value="NAD(P)-bd_dom_sf"/>
</dbReference>
<comment type="caution">
    <text evidence="5">The sequence shown here is derived from an EMBL/GenBank/DDBJ whole genome shotgun (WGS) entry which is preliminary data.</text>
</comment>
<organism evidence="5 6">
    <name type="scientific">Lentinula lateritia</name>
    <dbReference type="NCBI Taxonomy" id="40482"/>
    <lineage>
        <taxon>Eukaryota</taxon>
        <taxon>Fungi</taxon>
        <taxon>Dikarya</taxon>
        <taxon>Basidiomycota</taxon>
        <taxon>Agaricomycotina</taxon>
        <taxon>Agaricomycetes</taxon>
        <taxon>Agaricomycetidae</taxon>
        <taxon>Agaricales</taxon>
        <taxon>Marasmiineae</taxon>
        <taxon>Omphalotaceae</taxon>
        <taxon>Lentinula</taxon>
    </lineage>
</organism>
<evidence type="ECO:0000256" key="4">
    <source>
        <dbReference type="RuleBase" id="RU000363"/>
    </source>
</evidence>
<dbReference type="Pfam" id="PF00106">
    <property type="entry name" value="adh_short"/>
    <property type="match status" value="1"/>
</dbReference>
<dbReference type="PROSITE" id="PS00061">
    <property type="entry name" value="ADH_SHORT"/>
    <property type="match status" value="1"/>
</dbReference>
<dbReference type="PANTHER" id="PTHR43976">
    <property type="entry name" value="SHORT CHAIN DEHYDROGENASE"/>
    <property type="match status" value="1"/>
</dbReference>
<accession>A0A9W9B272</accession>
<dbReference type="InterPro" id="IPR002347">
    <property type="entry name" value="SDR_fam"/>
</dbReference>
<dbReference type="GO" id="GO:0016491">
    <property type="term" value="F:oxidoreductase activity"/>
    <property type="evidence" value="ECO:0007669"/>
    <property type="project" value="UniProtKB-KW"/>
</dbReference>
<comment type="similarity">
    <text evidence="1 4">Belongs to the short-chain dehydrogenases/reductases (SDR) family.</text>
</comment>
<name>A0A9W9B272_9AGAR</name>
<keyword evidence="2" id="KW-0521">NADP</keyword>
<evidence type="ECO:0000256" key="1">
    <source>
        <dbReference type="ARBA" id="ARBA00006484"/>
    </source>
</evidence>
<evidence type="ECO:0000256" key="2">
    <source>
        <dbReference type="ARBA" id="ARBA00022857"/>
    </source>
</evidence>
<dbReference type="InterPro" id="IPR020904">
    <property type="entry name" value="Sc_DH/Rdtase_CS"/>
</dbReference>
<dbReference type="EMBL" id="JANVFS010000002">
    <property type="protein sequence ID" value="KAJ4494973.1"/>
    <property type="molecule type" value="Genomic_DNA"/>
</dbReference>
<dbReference type="Proteomes" id="UP001150238">
    <property type="component" value="Unassembled WGS sequence"/>
</dbReference>
<keyword evidence="3" id="KW-0560">Oxidoreductase</keyword>
<dbReference type="PRINTS" id="PR00081">
    <property type="entry name" value="GDHRDH"/>
</dbReference>
<dbReference type="AlphaFoldDB" id="A0A9W9B272"/>
<protein>
    <submittedName>
        <fullName evidence="5">Uncharacterized protein</fullName>
    </submittedName>
</protein>
<sequence>MQVRMILFDSGKSFTQTATRQSPMASASESQVILVTGCSTGLGRSLAEEALARGLRVIATARRLSAIEDLRDKVEAIGAFGQVDILVNNAGWLLAGAIEENTPEEIQAQFNTNFFSVINVTTAFLPHFRSRKTGTIVNISSQGSYLALSGAGIYGASKAALECLTEVWSNELSAFNIRAVSVVLGAFRTSVATSNSKPSANTIEGYDFAHNFHRTFQARSGQELGDTAKAAKKLLDLVTLKTEKPLPARFALGEDAVYLTRKLLKRRLDELDEWDSYGMGTNVDGLRYEQADW</sequence>
<proteinExistence type="inferred from homology"/>
<gene>
    <name evidence="5" type="ORF">C8J55DRAFT_109730</name>
</gene>
<evidence type="ECO:0000256" key="3">
    <source>
        <dbReference type="ARBA" id="ARBA00023002"/>
    </source>
</evidence>
<reference evidence="5" key="2">
    <citation type="journal article" date="2023" name="Proc. Natl. Acad. Sci. U.S.A.">
        <title>A global phylogenomic analysis of the shiitake genus Lentinula.</title>
        <authorList>
            <person name="Sierra-Patev S."/>
            <person name="Min B."/>
            <person name="Naranjo-Ortiz M."/>
            <person name="Looney B."/>
            <person name="Konkel Z."/>
            <person name="Slot J.C."/>
            <person name="Sakamoto Y."/>
            <person name="Steenwyk J.L."/>
            <person name="Rokas A."/>
            <person name="Carro J."/>
            <person name="Camarero S."/>
            <person name="Ferreira P."/>
            <person name="Molpeceres G."/>
            <person name="Ruiz-Duenas F.J."/>
            <person name="Serrano A."/>
            <person name="Henrissat B."/>
            <person name="Drula E."/>
            <person name="Hughes K.W."/>
            <person name="Mata J.L."/>
            <person name="Ishikawa N.K."/>
            <person name="Vargas-Isla R."/>
            <person name="Ushijima S."/>
            <person name="Smith C.A."/>
            <person name="Donoghue J."/>
            <person name="Ahrendt S."/>
            <person name="Andreopoulos W."/>
            <person name="He G."/>
            <person name="LaButti K."/>
            <person name="Lipzen A."/>
            <person name="Ng V."/>
            <person name="Riley R."/>
            <person name="Sandor L."/>
            <person name="Barry K."/>
            <person name="Martinez A.T."/>
            <person name="Xiao Y."/>
            <person name="Gibbons J.G."/>
            <person name="Terashima K."/>
            <person name="Grigoriev I.V."/>
            <person name="Hibbett D."/>
        </authorList>
    </citation>
    <scope>NUCLEOTIDE SEQUENCE</scope>
    <source>
        <strain evidence="5">Sp2 HRB7682 ss15</strain>
    </source>
</reference>
<dbReference type="InterPro" id="IPR051911">
    <property type="entry name" value="SDR_oxidoreductase"/>
</dbReference>
<evidence type="ECO:0000313" key="6">
    <source>
        <dbReference type="Proteomes" id="UP001150238"/>
    </source>
</evidence>
<dbReference type="Gene3D" id="3.40.50.720">
    <property type="entry name" value="NAD(P)-binding Rossmann-like Domain"/>
    <property type="match status" value="1"/>
</dbReference>
<reference evidence="5" key="1">
    <citation type="submission" date="2022-08" db="EMBL/GenBank/DDBJ databases">
        <authorList>
            <consortium name="DOE Joint Genome Institute"/>
            <person name="Min B."/>
            <person name="Riley R."/>
            <person name="Sierra-Patev S."/>
            <person name="Naranjo-Ortiz M."/>
            <person name="Looney B."/>
            <person name="Konkel Z."/>
            <person name="Slot J.C."/>
            <person name="Sakamoto Y."/>
            <person name="Steenwyk J.L."/>
            <person name="Rokas A."/>
            <person name="Carro J."/>
            <person name="Camarero S."/>
            <person name="Ferreira P."/>
            <person name="Molpeceres G."/>
            <person name="Ruiz-Duenas F.J."/>
            <person name="Serrano A."/>
            <person name="Henrissat B."/>
            <person name="Drula E."/>
            <person name="Hughes K.W."/>
            <person name="Mata J.L."/>
            <person name="Ishikawa N.K."/>
            <person name="Vargas-Isla R."/>
            <person name="Ushijima S."/>
            <person name="Smith C.A."/>
            <person name="Ahrendt S."/>
            <person name="Andreopoulos W."/>
            <person name="He G."/>
            <person name="Labutti K."/>
            <person name="Lipzen A."/>
            <person name="Ng V."/>
            <person name="Sandor L."/>
            <person name="Barry K."/>
            <person name="Martinez A.T."/>
            <person name="Xiao Y."/>
            <person name="Gibbons J.G."/>
            <person name="Terashima K."/>
            <person name="Hibbett D.S."/>
            <person name="Grigoriev I.V."/>
        </authorList>
    </citation>
    <scope>NUCLEOTIDE SEQUENCE</scope>
    <source>
        <strain evidence="5">Sp2 HRB7682 ss15</strain>
    </source>
</reference>
<evidence type="ECO:0000313" key="5">
    <source>
        <dbReference type="EMBL" id="KAJ4494973.1"/>
    </source>
</evidence>